<reference evidence="2 3" key="1">
    <citation type="submission" date="2017-03" db="EMBL/GenBank/DDBJ databases">
        <title>Genome sequence of Clostridium thermoalcaliphilum DSM 7309.</title>
        <authorList>
            <person name="Poehlein A."/>
            <person name="Daniel R."/>
        </authorList>
    </citation>
    <scope>NUCLEOTIDE SEQUENCE [LARGE SCALE GENOMIC DNA]</scope>
    <source>
        <strain evidence="2 3">DSM 7309</strain>
    </source>
</reference>
<keyword evidence="1" id="KW-1133">Transmembrane helix</keyword>
<evidence type="ECO:0000313" key="3">
    <source>
        <dbReference type="Proteomes" id="UP000190140"/>
    </source>
</evidence>
<proteinExistence type="predicted"/>
<evidence type="ECO:0000256" key="1">
    <source>
        <dbReference type="SAM" id="Phobius"/>
    </source>
</evidence>
<evidence type="ECO:0000313" key="2">
    <source>
        <dbReference type="EMBL" id="OPJ55267.1"/>
    </source>
</evidence>
<name>A0A1V4I6U9_9FIRM</name>
<keyword evidence="1" id="KW-0472">Membrane</keyword>
<dbReference type="OrthoDB" id="1708087at2"/>
<dbReference type="Pfam" id="PF09527">
    <property type="entry name" value="ATPase_gene1"/>
    <property type="match status" value="1"/>
</dbReference>
<comment type="caution">
    <text evidence="2">The sequence shown here is derived from an EMBL/GenBank/DDBJ whole genome shotgun (WGS) entry which is preliminary data.</text>
</comment>
<dbReference type="AlphaFoldDB" id="A0A1V4I6U9"/>
<keyword evidence="1" id="KW-0812">Transmembrane</keyword>
<accession>A0A1V4I6U9</accession>
<organism evidence="2 3">
    <name type="scientific">Alkalithermobacter paradoxus</name>
    <dbReference type="NCBI Taxonomy" id="29349"/>
    <lineage>
        <taxon>Bacteria</taxon>
        <taxon>Bacillati</taxon>
        <taxon>Bacillota</taxon>
        <taxon>Clostridia</taxon>
        <taxon>Peptostreptococcales</taxon>
        <taxon>Tepidibacteraceae</taxon>
        <taxon>Alkalithermobacter</taxon>
    </lineage>
</organism>
<dbReference type="InterPro" id="IPR032820">
    <property type="entry name" value="ATPase_put"/>
</dbReference>
<protein>
    <submittedName>
        <fullName evidence="2">Putative F0F1-ATPase subunit</fullName>
    </submittedName>
</protein>
<dbReference type="EMBL" id="MZGW01000006">
    <property type="protein sequence ID" value="OPJ55267.1"/>
    <property type="molecule type" value="Genomic_DNA"/>
</dbReference>
<gene>
    <name evidence="2" type="ORF">CLOTH_15700</name>
</gene>
<dbReference type="STRING" id="29349.CLOTH_15700"/>
<feature type="transmembrane region" description="Helical" evidence="1">
    <location>
        <begin position="12"/>
        <end position="35"/>
    </location>
</feature>
<sequence length="76" mass="8671">MDKKNKWLDALENLSLISQIGISMVSPIIVCVLIGNFLDKKMNTQPLFLFIFIVLGVASSFVNLYKIALRDKKKRK</sequence>
<keyword evidence="3" id="KW-1185">Reference proteome</keyword>
<dbReference type="Proteomes" id="UP000190140">
    <property type="component" value="Unassembled WGS sequence"/>
</dbReference>
<dbReference type="RefSeq" id="WP_079412815.1">
    <property type="nucleotide sequence ID" value="NZ_MZGW01000006.1"/>
</dbReference>
<feature type="transmembrane region" description="Helical" evidence="1">
    <location>
        <begin position="47"/>
        <end position="68"/>
    </location>
</feature>